<feature type="compositionally biased region" description="Polar residues" evidence="1">
    <location>
        <begin position="1"/>
        <end position="12"/>
    </location>
</feature>
<feature type="region of interest" description="Disordered" evidence="1">
    <location>
        <begin position="1"/>
        <end position="85"/>
    </location>
</feature>
<keyword evidence="3" id="KW-1185">Reference proteome</keyword>
<organism evidence="2">
    <name type="scientific">Rosellinia necatrix</name>
    <name type="common">White root-rot fungus</name>
    <dbReference type="NCBI Taxonomy" id="77044"/>
    <lineage>
        <taxon>Eukaryota</taxon>
        <taxon>Fungi</taxon>
        <taxon>Dikarya</taxon>
        <taxon>Ascomycota</taxon>
        <taxon>Pezizomycotina</taxon>
        <taxon>Sordariomycetes</taxon>
        <taxon>Xylariomycetidae</taxon>
        <taxon>Xylariales</taxon>
        <taxon>Xylariaceae</taxon>
        <taxon>Rosellinia</taxon>
    </lineage>
</organism>
<dbReference type="Pfam" id="PF10346">
    <property type="entry name" value="Con-6"/>
    <property type="match status" value="1"/>
</dbReference>
<evidence type="ECO:0000313" key="2">
    <source>
        <dbReference type="EMBL" id="GAW26806.1"/>
    </source>
</evidence>
<evidence type="ECO:0000256" key="1">
    <source>
        <dbReference type="SAM" id="MobiDB-lite"/>
    </source>
</evidence>
<dbReference type="EMBL" id="DF977495">
    <property type="protein sequence ID" value="GAW26806.1"/>
    <property type="molecule type" value="Genomic_DNA"/>
</dbReference>
<feature type="compositionally biased region" description="Basic and acidic residues" evidence="1">
    <location>
        <begin position="13"/>
        <end position="26"/>
    </location>
</feature>
<gene>
    <name evidence="2" type="ORF">SAMD00023353_5000570</name>
</gene>
<evidence type="ECO:0000313" key="3">
    <source>
        <dbReference type="Proteomes" id="UP000054516"/>
    </source>
</evidence>
<dbReference type="Proteomes" id="UP000054516">
    <property type="component" value="Unassembled WGS sequence"/>
</dbReference>
<name>A0A1S8A9J9_ROSNE</name>
<proteinExistence type="predicted"/>
<dbReference type="OMA" id="NIMMDSE"/>
<reference evidence="2" key="1">
    <citation type="submission" date="2016-03" db="EMBL/GenBank/DDBJ databases">
        <title>Draft genome sequence of Rosellinia necatrix.</title>
        <authorList>
            <person name="Kanematsu S."/>
        </authorList>
    </citation>
    <scope>NUCLEOTIDE SEQUENCE [LARGE SCALE GENOMIC DNA]</scope>
    <source>
        <strain evidence="2">W97</strain>
    </source>
</reference>
<dbReference type="AlphaFoldDB" id="A0A1S8A9J9"/>
<sequence>MDSAGAKSTISRDMQELTQGKEDISHQVRGHKANLSNPNTSEKSKEQSRQTIDNLGGDVAHYGGEDQPRSKTAAEALDGSRAMGR</sequence>
<dbReference type="InterPro" id="IPR018824">
    <property type="entry name" value="Conidiation-specific_6"/>
</dbReference>
<accession>A0A1S8A9J9</accession>
<protein>
    <submittedName>
        <fullName evidence="2">Putative conidiation protein con-6</fullName>
    </submittedName>
</protein>
<dbReference type="OrthoDB" id="5419162at2759"/>